<protein>
    <recommendedName>
        <fullName evidence="3">Ribosome maturation factor RimP</fullName>
    </recommendedName>
</protein>
<accession>H0URL2</accession>
<dbReference type="InterPro" id="IPR003728">
    <property type="entry name" value="Ribosome_maturation_RimP"/>
</dbReference>
<reference evidence="5 6" key="1">
    <citation type="submission" date="2011-10" db="EMBL/GenBank/DDBJ databases">
        <title>The Noncontiguous Finished genome of Thermanaerovibrio velox DSM 12556.</title>
        <authorList>
            <consortium name="US DOE Joint Genome Institute (JGI-PGF)"/>
            <person name="Lucas S."/>
            <person name="Copeland A."/>
            <person name="Lapidus A."/>
            <person name="Glavina del Rio T."/>
            <person name="Dalin E."/>
            <person name="Tice H."/>
            <person name="Bruce D."/>
            <person name="Goodwin L."/>
            <person name="Pitluck S."/>
            <person name="Peters L."/>
            <person name="Mikhailova N."/>
            <person name="Teshima H."/>
            <person name="Kyrpides N."/>
            <person name="Mavromatis K."/>
            <person name="Ivanova N."/>
            <person name="Markowitz V."/>
            <person name="Cheng J.-F."/>
            <person name="Hugenholtz P."/>
            <person name="Woyke T."/>
            <person name="Wu D."/>
            <person name="Spring S."/>
            <person name="Brambilla E.-M."/>
            <person name="Klenk H.-P."/>
            <person name="Eisen J.A."/>
        </authorList>
    </citation>
    <scope>NUCLEOTIDE SEQUENCE [LARGE SCALE GENOMIC DNA]</scope>
    <source>
        <strain evidence="5 6">DSM 12556</strain>
    </source>
</reference>
<evidence type="ECO:0000256" key="3">
    <source>
        <dbReference type="HAMAP-Rule" id="MF_01077"/>
    </source>
</evidence>
<gene>
    <name evidence="3" type="primary">rimP</name>
    <name evidence="5" type="ORF">TheveDRAFT_0802</name>
</gene>
<evidence type="ECO:0000259" key="4">
    <source>
        <dbReference type="Pfam" id="PF02576"/>
    </source>
</evidence>
<comment type="similarity">
    <text evidence="3">Belongs to the RimP family.</text>
</comment>
<dbReference type="InterPro" id="IPR028989">
    <property type="entry name" value="RimP_N"/>
</dbReference>
<evidence type="ECO:0000313" key="6">
    <source>
        <dbReference type="Proteomes" id="UP000005730"/>
    </source>
</evidence>
<dbReference type="GO" id="GO:0006412">
    <property type="term" value="P:translation"/>
    <property type="evidence" value="ECO:0007669"/>
    <property type="project" value="TreeGrafter"/>
</dbReference>
<dbReference type="HOGENOM" id="CLU_070525_2_2_0"/>
<evidence type="ECO:0000313" key="5">
    <source>
        <dbReference type="EMBL" id="EHM09951.1"/>
    </source>
</evidence>
<dbReference type="GO" id="GO:0005829">
    <property type="term" value="C:cytosol"/>
    <property type="evidence" value="ECO:0007669"/>
    <property type="project" value="TreeGrafter"/>
</dbReference>
<dbReference type="PANTHER" id="PTHR33867">
    <property type="entry name" value="RIBOSOME MATURATION FACTOR RIMP"/>
    <property type="match status" value="1"/>
</dbReference>
<keyword evidence="6" id="KW-1185">Reference proteome</keyword>
<feature type="domain" description="Ribosome maturation factor RimP N-terminal" evidence="4">
    <location>
        <begin position="35"/>
        <end position="107"/>
    </location>
</feature>
<evidence type="ECO:0000256" key="1">
    <source>
        <dbReference type="ARBA" id="ARBA00022490"/>
    </source>
</evidence>
<dbReference type="eggNOG" id="COG0779">
    <property type="taxonomic scope" value="Bacteria"/>
</dbReference>
<keyword evidence="2 3" id="KW-0690">Ribosome biogenesis</keyword>
<dbReference type="Gene3D" id="3.30.300.70">
    <property type="entry name" value="RimP-like superfamily, N-terminal"/>
    <property type="match status" value="1"/>
</dbReference>
<name>H0URL2_9BACT</name>
<organism evidence="5 6">
    <name type="scientific">Thermanaerovibrio velox DSM 12556</name>
    <dbReference type="NCBI Taxonomy" id="926567"/>
    <lineage>
        <taxon>Bacteria</taxon>
        <taxon>Thermotogati</taxon>
        <taxon>Synergistota</taxon>
        <taxon>Synergistia</taxon>
        <taxon>Synergistales</taxon>
        <taxon>Synergistaceae</taxon>
        <taxon>Thermanaerovibrio</taxon>
    </lineage>
</organism>
<dbReference type="HAMAP" id="MF_01077">
    <property type="entry name" value="RimP"/>
    <property type="match status" value="1"/>
</dbReference>
<proteinExistence type="inferred from homology"/>
<dbReference type="EMBL" id="CM001377">
    <property type="protein sequence ID" value="EHM09951.1"/>
    <property type="molecule type" value="Genomic_DNA"/>
</dbReference>
<dbReference type="InterPro" id="IPR035956">
    <property type="entry name" value="RimP_N_sf"/>
</dbReference>
<dbReference type="GO" id="GO:0000028">
    <property type="term" value="P:ribosomal small subunit assembly"/>
    <property type="evidence" value="ECO:0007669"/>
    <property type="project" value="TreeGrafter"/>
</dbReference>
<comment type="function">
    <text evidence="3">Required for maturation of 30S ribosomal subunits.</text>
</comment>
<comment type="subcellular location">
    <subcellularLocation>
        <location evidence="3">Cytoplasm</location>
    </subcellularLocation>
</comment>
<keyword evidence="1 3" id="KW-0963">Cytoplasm</keyword>
<dbReference type="STRING" id="926567.TheveDRAFT_0802"/>
<dbReference type="AlphaFoldDB" id="H0URL2"/>
<sequence length="172" mass="20016">MLESGLYPTLRFLFHPFATEVTVLVARGFRLRDDIRRMVEEMGYICVEVKVTREMGAQILRVTIDSSDCPIGLSDCESVSRRINELLDEREDGGIKERYYLEVSSPGPQRPLICLDDFRRFVGRKIRISMGKGKKRTFFIDQVMSDGRVRLYQEGEELICLWDELKNPRLCD</sequence>
<dbReference type="Pfam" id="PF02576">
    <property type="entry name" value="RimP_N"/>
    <property type="match status" value="1"/>
</dbReference>
<dbReference type="Proteomes" id="UP000005730">
    <property type="component" value="Chromosome"/>
</dbReference>
<dbReference type="SUPFAM" id="SSF75420">
    <property type="entry name" value="YhbC-like, N-terminal domain"/>
    <property type="match status" value="1"/>
</dbReference>
<dbReference type="OrthoDB" id="9805006at2"/>
<dbReference type="PANTHER" id="PTHR33867:SF1">
    <property type="entry name" value="RIBOSOME MATURATION FACTOR RIMP"/>
    <property type="match status" value="1"/>
</dbReference>
<evidence type="ECO:0000256" key="2">
    <source>
        <dbReference type="ARBA" id="ARBA00022517"/>
    </source>
</evidence>